<name>A0A4R9AAZ6_9MICO</name>
<keyword evidence="2" id="KW-1185">Reference proteome</keyword>
<organism evidence="1 2">
    <name type="scientific">Cryobacterium frigoriphilum</name>
    <dbReference type="NCBI Taxonomy" id="1259150"/>
    <lineage>
        <taxon>Bacteria</taxon>
        <taxon>Bacillati</taxon>
        <taxon>Actinomycetota</taxon>
        <taxon>Actinomycetes</taxon>
        <taxon>Micrococcales</taxon>
        <taxon>Microbacteriaceae</taxon>
        <taxon>Cryobacterium</taxon>
    </lineage>
</organism>
<proteinExistence type="predicted"/>
<dbReference type="Proteomes" id="UP000297447">
    <property type="component" value="Unassembled WGS sequence"/>
</dbReference>
<accession>A0A4R9AAZ6</accession>
<dbReference type="InterPro" id="IPR014717">
    <property type="entry name" value="Transl_elong_EF1B/ribsomal_bS6"/>
</dbReference>
<dbReference type="OrthoDB" id="5125831at2"/>
<dbReference type="RefSeq" id="WP_134517750.1">
    <property type="nucleotide sequence ID" value="NZ_SOHE01000007.1"/>
</dbReference>
<dbReference type="Gene3D" id="3.30.70.60">
    <property type="match status" value="1"/>
</dbReference>
<protein>
    <recommendedName>
        <fullName evidence="3">Type 4a pilus biogenesis protein PilO</fullName>
    </recommendedName>
</protein>
<evidence type="ECO:0000313" key="2">
    <source>
        <dbReference type="Proteomes" id="UP000297447"/>
    </source>
</evidence>
<dbReference type="EMBL" id="SOHE01000007">
    <property type="protein sequence ID" value="TFD55443.1"/>
    <property type="molecule type" value="Genomic_DNA"/>
</dbReference>
<dbReference type="AlphaFoldDB" id="A0A4R9AAZ6"/>
<evidence type="ECO:0000313" key="1">
    <source>
        <dbReference type="EMBL" id="TFD55443.1"/>
    </source>
</evidence>
<sequence length="201" mass="20308">MRTNRTLLTLLTAIAVGVMLLVAGGLLVSSTSAQTAAIKAQTSALETQNVSSGVALALLQVEVSRLTDLHDELKDLRLSLPDSTNLAPFILQLDALALEHQVLVDAVSVSGAQAQPSRQGTAGASATSAAPLPAGTLLGIPVSLNVSGSYDAVLAFLNGLQGGERMLSVTSFNTAQAGETGGSVTGTISAIVYVLTGPADQ</sequence>
<reference evidence="1 2" key="1">
    <citation type="submission" date="2019-03" db="EMBL/GenBank/DDBJ databases">
        <title>Genomics of glacier-inhabiting Cryobacterium strains.</title>
        <authorList>
            <person name="Liu Q."/>
            <person name="Xin Y.-H."/>
        </authorList>
    </citation>
    <scope>NUCLEOTIDE SEQUENCE [LARGE SCALE GENOMIC DNA]</scope>
    <source>
        <strain evidence="1 2">Hh14</strain>
    </source>
</reference>
<evidence type="ECO:0008006" key="3">
    <source>
        <dbReference type="Google" id="ProtNLM"/>
    </source>
</evidence>
<gene>
    <name evidence="1" type="ORF">E3T55_01145</name>
</gene>
<comment type="caution">
    <text evidence="1">The sequence shown here is derived from an EMBL/GenBank/DDBJ whole genome shotgun (WGS) entry which is preliminary data.</text>
</comment>